<dbReference type="Proteomes" id="UP001176941">
    <property type="component" value="Chromosome 18"/>
</dbReference>
<evidence type="ECO:0000313" key="3">
    <source>
        <dbReference type="Proteomes" id="UP001176941"/>
    </source>
</evidence>
<feature type="domain" description="UBC core" evidence="1">
    <location>
        <begin position="1"/>
        <end position="109"/>
    </location>
</feature>
<dbReference type="Pfam" id="PF00179">
    <property type="entry name" value="UQ_con"/>
    <property type="match status" value="1"/>
</dbReference>
<organism evidence="2 3">
    <name type="scientific">Rangifer tarandus platyrhynchus</name>
    <name type="common">Svalbard reindeer</name>
    <dbReference type="NCBI Taxonomy" id="3082113"/>
    <lineage>
        <taxon>Eukaryota</taxon>
        <taxon>Metazoa</taxon>
        <taxon>Chordata</taxon>
        <taxon>Craniata</taxon>
        <taxon>Vertebrata</taxon>
        <taxon>Euteleostomi</taxon>
        <taxon>Mammalia</taxon>
        <taxon>Eutheria</taxon>
        <taxon>Laurasiatheria</taxon>
        <taxon>Artiodactyla</taxon>
        <taxon>Ruminantia</taxon>
        <taxon>Pecora</taxon>
        <taxon>Cervidae</taxon>
        <taxon>Odocoileinae</taxon>
        <taxon>Rangifer</taxon>
    </lineage>
</organism>
<evidence type="ECO:0000259" key="1">
    <source>
        <dbReference type="PROSITE" id="PS50127"/>
    </source>
</evidence>
<dbReference type="InterPro" id="IPR016135">
    <property type="entry name" value="UBQ-conjugating_enzyme/RWD"/>
</dbReference>
<gene>
    <name evidence="2" type="ORF">MRATA1EN1_LOCUS7860</name>
</gene>
<evidence type="ECO:0000313" key="2">
    <source>
        <dbReference type="EMBL" id="CAI9158898.1"/>
    </source>
</evidence>
<sequence>MGPNDNPYQGAVFFLTVHFPRDYPFKPPQVAFTRIYYPNINSKGSICLDSLRSQWSPALSISKVLLSICSLLCDPNPDDPLVPEIAWICKTDRDKYNRISREWTQKYAM</sequence>
<dbReference type="PANTHER" id="PTHR24068">
    <property type="entry name" value="UBIQUITIN-CONJUGATING ENZYME E2"/>
    <property type="match status" value="1"/>
</dbReference>
<dbReference type="InterPro" id="IPR000608">
    <property type="entry name" value="UBC"/>
</dbReference>
<dbReference type="PROSITE" id="PS50127">
    <property type="entry name" value="UBC_2"/>
    <property type="match status" value="1"/>
</dbReference>
<dbReference type="EMBL" id="OX459954">
    <property type="protein sequence ID" value="CAI9158898.1"/>
    <property type="molecule type" value="Genomic_DNA"/>
</dbReference>
<accession>A0ABN8YEM3</accession>
<keyword evidence="3" id="KW-1185">Reference proteome</keyword>
<name>A0ABN8YEM3_RANTA</name>
<proteinExistence type="predicted"/>
<dbReference type="Gene3D" id="3.10.110.10">
    <property type="entry name" value="Ubiquitin Conjugating Enzyme"/>
    <property type="match status" value="1"/>
</dbReference>
<reference evidence="2" key="1">
    <citation type="submission" date="2023-04" db="EMBL/GenBank/DDBJ databases">
        <authorList>
            <consortium name="ELIXIR-Norway"/>
        </authorList>
    </citation>
    <scope>NUCLEOTIDE SEQUENCE [LARGE SCALE GENOMIC DNA]</scope>
</reference>
<dbReference type="SUPFAM" id="SSF54495">
    <property type="entry name" value="UBC-like"/>
    <property type="match status" value="1"/>
</dbReference>
<protein>
    <recommendedName>
        <fullName evidence="1">UBC core domain-containing protein</fullName>
    </recommendedName>
</protein>
<dbReference type="SMART" id="SM00212">
    <property type="entry name" value="UBCc"/>
    <property type="match status" value="1"/>
</dbReference>